<evidence type="ECO:0000313" key="3">
    <source>
        <dbReference type="Proteomes" id="UP000775213"/>
    </source>
</evidence>
<feature type="region of interest" description="Disordered" evidence="1">
    <location>
        <begin position="14"/>
        <end position="47"/>
    </location>
</feature>
<evidence type="ECO:0008006" key="4">
    <source>
        <dbReference type="Google" id="ProtNLM"/>
    </source>
</evidence>
<proteinExistence type="predicted"/>
<evidence type="ECO:0000313" key="2">
    <source>
        <dbReference type="EMBL" id="KAH0466718.1"/>
    </source>
</evidence>
<accession>A0AAV7HGU8</accession>
<organism evidence="2 3">
    <name type="scientific">Dendrobium chrysotoxum</name>
    <name type="common">Orchid</name>
    <dbReference type="NCBI Taxonomy" id="161865"/>
    <lineage>
        <taxon>Eukaryota</taxon>
        <taxon>Viridiplantae</taxon>
        <taxon>Streptophyta</taxon>
        <taxon>Embryophyta</taxon>
        <taxon>Tracheophyta</taxon>
        <taxon>Spermatophyta</taxon>
        <taxon>Magnoliopsida</taxon>
        <taxon>Liliopsida</taxon>
        <taxon>Asparagales</taxon>
        <taxon>Orchidaceae</taxon>
        <taxon>Epidendroideae</taxon>
        <taxon>Malaxideae</taxon>
        <taxon>Dendrobiinae</taxon>
        <taxon>Dendrobium</taxon>
    </lineage>
</organism>
<reference evidence="2 3" key="1">
    <citation type="journal article" date="2021" name="Hortic Res">
        <title>Chromosome-scale assembly of the Dendrobium chrysotoxum genome enhances the understanding of orchid evolution.</title>
        <authorList>
            <person name="Zhang Y."/>
            <person name="Zhang G.Q."/>
            <person name="Zhang D."/>
            <person name="Liu X.D."/>
            <person name="Xu X.Y."/>
            <person name="Sun W.H."/>
            <person name="Yu X."/>
            <person name="Zhu X."/>
            <person name="Wang Z.W."/>
            <person name="Zhao X."/>
            <person name="Zhong W.Y."/>
            <person name="Chen H."/>
            <person name="Yin W.L."/>
            <person name="Huang T."/>
            <person name="Niu S.C."/>
            <person name="Liu Z.J."/>
        </authorList>
    </citation>
    <scope>NUCLEOTIDE SEQUENCE [LARGE SCALE GENOMIC DNA]</scope>
    <source>
        <strain evidence="2">Lindl</strain>
    </source>
</reference>
<protein>
    <recommendedName>
        <fullName evidence="4">Auxin-responsive protein</fullName>
    </recommendedName>
</protein>
<keyword evidence="3" id="KW-1185">Reference proteome</keyword>
<gene>
    <name evidence="2" type="ORF">IEQ34_003956</name>
</gene>
<feature type="compositionally biased region" description="Low complexity" evidence="1">
    <location>
        <begin position="16"/>
        <end position="25"/>
    </location>
</feature>
<dbReference type="Proteomes" id="UP000775213">
    <property type="component" value="Unassembled WGS sequence"/>
</dbReference>
<comment type="caution">
    <text evidence="2">The sequence shown here is derived from an EMBL/GenBank/DDBJ whole genome shotgun (WGS) entry which is preliminary data.</text>
</comment>
<dbReference type="AlphaFoldDB" id="A0AAV7HGU8"/>
<dbReference type="EMBL" id="JAGFBR010000005">
    <property type="protein sequence ID" value="KAH0466718.1"/>
    <property type="molecule type" value="Genomic_DNA"/>
</dbReference>
<evidence type="ECO:0000256" key="1">
    <source>
        <dbReference type="SAM" id="MobiDB-lite"/>
    </source>
</evidence>
<sequence length="90" mass="9018">MTKGGPWAEFLEAERGAASGVEGSSSVGGGGEGAECAGAGRGETSKESLEEVRSELLVKVTIRGSKFVEHPHELLNAGAVAGCDSAGTIE</sequence>
<name>A0AAV7HGU8_DENCH</name>